<dbReference type="Proteomes" id="UP000620124">
    <property type="component" value="Unassembled WGS sequence"/>
</dbReference>
<organism evidence="2 3">
    <name type="scientific">Mycena venus</name>
    <dbReference type="NCBI Taxonomy" id="2733690"/>
    <lineage>
        <taxon>Eukaryota</taxon>
        <taxon>Fungi</taxon>
        <taxon>Dikarya</taxon>
        <taxon>Basidiomycota</taxon>
        <taxon>Agaricomycotina</taxon>
        <taxon>Agaricomycetes</taxon>
        <taxon>Agaricomycetidae</taxon>
        <taxon>Agaricales</taxon>
        <taxon>Marasmiineae</taxon>
        <taxon>Mycenaceae</taxon>
        <taxon>Mycena</taxon>
    </lineage>
</organism>
<dbReference type="AlphaFoldDB" id="A0A8H6X4Q5"/>
<gene>
    <name evidence="2" type="ORF">MVEN_02319000</name>
</gene>
<accession>A0A8H6X4Q5</accession>
<name>A0A8H6X4Q5_9AGAR</name>
<reference evidence="2" key="1">
    <citation type="submission" date="2020-05" db="EMBL/GenBank/DDBJ databases">
        <title>Mycena genomes resolve the evolution of fungal bioluminescence.</title>
        <authorList>
            <person name="Tsai I.J."/>
        </authorList>
    </citation>
    <scope>NUCLEOTIDE SEQUENCE</scope>
    <source>
        <strain evidence="2">CCC161011</strain>
    </source>
</reference>
<dbReference type="OrthoDB" id="10662151at2759"/>
<proteinExistence type="predicted"/>
<feature type="region of interest" description="Disordered" evidence="1">
    <location>
        <begin position="197"/>
        <end position="218"/>
    </location>
</feature>
<comment type="caution">
    <text evidence="2">The sequence shown here is derived from an EMBL/GenBank/DDBJ whole genome shotgun (WGS) entry which is preliminary data.</text>
</comment>
<feature type="region of interest" description="Disordered" evidence="1">
    <location>
        <begin position="151"/>
        <end position="181"/>
    </location>
</feature>
<protein>
    <submittedName>
        <fullName evidence="2">Uncharacterized protein</fullName>
    </submittedName>
</protein>
<evidence type="ECO:0000256" key="1">
    <source>
        <dbReference type="SAM" id="MobiDB-lite"/>
    </source>
</evidence>
<feature type="compositionally biased region" description="Pro residues" evidence="1">
    <location>
        <begin position="201"/>
        <end position="215"/>
    </location>
</feature>
<evidence type="ECO:0000313" key="3">
    <source>
        <dbReference type="Proteomes" id="UP000620124"/>
    </source>
</evidence>
<sequence>MADVWKYIHTLLSILKQVTFFFYVHLGLPLDQLRTRKPPQGRTTLAHFKFNGDSDASPGRQHAPSVTLTSRTPHSPRTHSRPPSRLPASPHASLHSVFGRLHEHRRSPRASESLMHAVHSPRDSPSRNGPACPTYGHRRYPLALALAPARAAAPPPLRGPRSSVSPYTASDVGQHRQPAPAPRVRTFRAFQVRALTHPATPSLPPPPPPPLPPRTPSDLHRLHREQRESSFLRARALCLIPADLALVCLASPVHI</sequence>
<feature type="region of interest" description="Disordered" evidence="1">
    <location>
        <begin position="49"/>
        <end position="135"/>
    </location>
</feature>
<keyword evidence="3" id="KW-1185">Reference proteome</keyword>
<evidence type="ECO:0000313" key="2">
    <source>
        <dbReference type="EMBL" id="KAF7334131.1"/>
    </source>
</evidence>
<dbReference type="EMBL" id="JACAZI010000027">
    <property type="protein sequence ID" value="KAF7334131.1"/>
    <property type="molecule type" value="Genomic_DNA"/>
</dbReference>